<comment type="caution">
    <text evidence="8">The sequence shown here is derived from an EMBL/GenBank/DDBJ whole genome shotgun (WGS) entry which is preliminary data.</text>
</comment>
<feature type="domain" description="VTT" evidence="7">
    <location>
        <begin position="97"/>
        <end position="215"/>
    </location>
</feature>
<gene>
    <name evidence="8" type="ORF">BSTOLATCC_MIC11677</name>
</gene>
<sequence>MELDLDSLREETEKNLTKNKFRLLVLFSVGILGIFIFIALAPDMTDEEKSKVYRLPLTPQEIYELSQVFSSYTENSYLYVLSLFCFLYLLMQSFAIPGPIVLSLISGTLFGRWVGLLIVTICATTGSTICYFLSDILGKGIIVRAFPDKIQKVHGAIQQQKENVLFYLLFLRVVPIVPNWLINLTSPIIGIPIKTFFLATLFGLIPPNCIHINTGMALSSLGSTEMSYESIALLVVLGVLIMLPPIYMKYNKSKKVKI</sequence>
<feature type="transmembrane region" description="Helical" evidence="6">
    <location>
        <begin position="230"/>
        <end position="248"/>
    </location>
</feature>
<comment type="similarity">
    <text evidence="5">Belongs to the TMEM41 family.</text>
</comment>
<proteinExistence type="inferred from homology"/>
<evidence type="ECO:0000256" key="2">
    <source>
        <dbReference type="ARBA" id="ARBA00022692"/>
    </source>
</evidence>
<comment type="subcellular location">
    <subcellularLocation>
        <location evidence="1">Membrane</location>
        <topology evidence="1">Multi-pass membrane protein</topology>
    </subcellularLocation>
</comment>
<evidence type="ECO:0000256" key="3">
    <source>
        <dbReference type="ARBA" id="ARBA00022989"/>
    </source>
</evidence>
<keyword evidence="4 6" id="KW-0472">Membrane</keyword>
<feature type="transmembrane region" description="Helical" evidence="6">
    <location>
        <begin position="77"/>
        <end position="102"/>
    </location>
</feature>
<dbReference type="PANTHER" id="PTHR43220:SF18">
    <property type="entry name" value="TRANSMEMBRANE PROTEIN 41B"/>
    <property type="match status" value="1"/>
</dbReference>
<dbReference type="GO" id="GO:0016020">
    <property type="term" value="C:membrane"/>
    <property type="evidence" value="ECO:0007669"/>
    <property type="project" value="UniProtKB-SubCell"/>
</dbReference>
<evidence type="ECO:0000256" key="5">
    <source>
        <dbReference type="ARBA" id="ARBA00025797"/>
    </source>
</evidence>
<reference evidence="8" key="1">
    <citation type="submission" date="2021-09" db="EMBL/GenBank/DDBJ databases">
        <authorList>
            <consortium name="AG Swart"/>
            <person name="Singh M."/>
            <person name="Singh A."/>
            <person name="Seah K."/>
            <person name="Emmerich C."/>
        </authorList>
    </citation>
    <scope>NUCLEOTIDE SEQUENCE</scope>
    <source>
        <strain evidence="8">ATCC30299</strain>
    </source>
</reference>
<evidence type="ECO:0000256" key="1">
    <source>
        <dbReference type="ARBA" id="ARBA00004141"/>
    </source>
</evidence>
<dbReference type="PANTHER" id="PTHR43220">
    <property type="match status" value="1"/>
</dbReference>
<dbReference type="InterPro" id="IPR032816">
    <property type="entry name" value="VTT_dom"/>
</dbReference>
<organism evidence="8 9">
    <name type="scientific">Blepharisma stoltei</name>
    <dbReference type="NCBI Taxonomy" id="1481888"/>
    <lineage>
        <taxon>Eukaryota</taxon>
        <taxon>Sar</taxon>
        <taxon>Alveolata</taxon>
        <taxon>Ciliophora</taxon>
        <taxon>Postciliodesmatophora</taxon>
        <taxon>Heterotrichea</taxon>
        <taxon>Heterotrichida</taxon>
        <taxon>Blepharismidae</taxon>
        <taxon>Blepharisma</taxon>
    </lineage>
</organism>
<keyword evidence="2 6" id="KW-0812">Transmembrane</keyword>
<dbReference type="AlphaFoldDB" id="A0AAU9J222"/>
<dbReference type="GO" id="GO:0000045">
    <property type="term" value="P:autophagosome assembly"/>
    <property type="evidence" value="ECO:0007669"/>
    <property type="project" value="TreeGrafter"/>
</dbReference>
<evidence type="ECO:0000313" key="9">
    <source>
        <dbReference type="Proteomes" id="UP001162131"/>
    </source>
</evidence>
<evidence type="ECO:0000259" key="7">
    <source>
        <dbReference type="Pfam" id="PF09335"/>
    </source>
</evidence>
<name>A0AAU9J222_9CILI</name>
<feature type="transmembrane region" description="Helical" evidence="6">
    <location>
        <begin position="114"/>
        <end position="134"/>
    </location>
</feature>
<feature type="transmembrane region" description="Helical" evidence="6">
    <location>
        <begin position="196"/>
        <end position="218"/>
    </location>
</feature>
<keyword evidence="9" id="KW-1185">Reference proteome</keyword>
<protein>
    <recommendedName>
        <fullName evidence="7">VTT domain-containing protein</fullName>
    </recommendedName>
</protein>
<feature type="transmembrane region" description="Helical" evidence="6">
    <location>
        <begin position="164"/>
        <end position="184"/>
    </location>
</feature>
<evidence type="ECO:0000313" key="8">
    <source>
        <dbReference type="EMBL" id="CAG9314679.1"/>
    </source>
</evidence>
<keyword evidence="3 6" id="KW-1133">Transmembrane helix</keyword>
<dbReference type="InterPro" id="IPR045014">
    <property type="entry name" value="TM41A/B"/>
</dbReference>
<evidence type="ECO:0000256" key="4">
    <source>
        <dbReference type="ARBA" id="ARBA00023136"/>
    </source>
</evidence>
<dbReference type="EMBL" id="CAJZBQ010000012">
    <property type="protein sequence ID" value="CAG9314679.1"/>
    <property type="molecule type" value="Genomic_DNA"/>
</dbReference>
<evidence type="ECO:0000256" key="6">
    <source>
        <dbReference type="SAM" id="Phobius"/>
    </source>
</evidence>
<dbReference type="Pfam" id="PF09335">
    <property type="entry name" value="VTT_dom"/>
    <property type="match status" value="1"/>
</dbReference>
<feature type="transmembrane region" description="Helical" evidence="6">
    <location>
        <begin position="21"/>
        <end position="41"/>
    </location>
</feature>
<dbReference type="Proteomes" id="UP001162131">
    <property type="component" value="Unassembled WGS sequence"/>
</dbReference>
<accession>A0AAU9J222</accession>